<accession>A0A8J6F3B0</accession>
<name>A0A8J6F3B0_ELECQ</name>
<reference evidence="3" key="1">
    <citation type="thesis" date="2020" institute="ProQuest LLC" country="789 East Eisenhower Parkway, Ann Arbor, MI, USA">
        <title>Comparative Genomics and Chromosome Evolution.</title>
        <authorList>
            <person name="Mudd A.B."/>
        </authorList>
    </citation>
    <scope>NUCLEOTIDE SEQUENCE</scope>
    <source>
        <strain evidence="3">HN-11 Male</strain>
        <tissue evidence="3">Kidney and liver</tissue>
    </source>
</reference>
<feature type="domain" description="Death" evidence="2">
    <location>
        <begin position="519"/>
        <end position="584"/>
    </location>
</feature>
<feature type="region of interest" description="Disordered" evidence="1">
    <location>
        <begin position="213"/>
        <end position="243"/>
    </location>
</feature>
<dbReference type="PANTHER" id="PTHR28336:SF4">
    <property type="entry name" value="DEATH DOMAIN-CONTAINING PROTEIN 1"/>
    <property type="match status" value="1"/>
</dbReference>
<dbReference type="AlphaFoldDB" id="A0A8J6F3B0"/>
<sequence>MGEERLACFIKAPSSILQKLQCRFMDDISSLVVSDSEELVSNVLNISSLDDHLKIPFPISISIPFNSHYRGSYKDVMVKIIDEKVQSSYLTPNSLEGHHGEYKGSFAEVKVYKLGTFSVVSCLKKENVTVLKKGLSLKLSVDSRISLNYPPGCFSSSVIVQFKVQPIDTSLISVLKAKHDIYHPVVSSSPIIQVKQPSVQAFHKPVTVFLPCPPNPEKKKAGDDAENKRAASAAASRTTGTHQIRAVSASVRKHSDNPSEFMKLLALKEDQWIVLDDIVVKNVQNGIVSFDVTEHIRRFIVVRLSSAMDNTHLISFIQSLEYAIYSSMVNVVLYRKNDNFNKVIVKLVPSKELNWEISALIEAGYNGPPEPSEAIALQEGDQMHFRFCGNIAASDNDGKESGKTFKLTFHSQRMQKKYLDLRVVDEFGNYSSPHYKGTVVFYKISREEVIGSYNTGLSTDNYIQQRTPECKLSVTLPKVEKHVSRPSSTKLLTLAPGDMLWDSVLKWVSQELSEEDTSELLLSLPIHRSTIQIVRLKSPDNLTAQIYELLSLWKKRLPTSTDKFRLLARHLHKSGRSDLVDEMKVKWEPNMRGLPAM</sequence>
<gene>
    <name evidence="3" type="ORF">GDO78_011586</name>
</gene>
<dbReference type="PANTHER" id="PTHR28336">
    <property type="entry name" value="BA1-643"/>
    <property type="match status" value="1"/>
</dbReference>
<evidence type="ECO:0000313" key="4">
    <source>
        <dbReference type="Proteomes" id="UP000770717"/>
    </source>
</evidence>
<evidence type="ECO:0000313" key="3">
    <source>
        <dbReference type="EMBL" id="KAG9479636.1"/>
    </source>
</evidence>
<dbReference type="OrthoDB" id="6118651at2759"/>
<feature type="compositionally biased region" description="Low complexity" evidence="1">
    <location>
        <begin position="230"/>
        <end position="239"/>
    </location>
</feature>
<dbReference type="Gene3D" id="2.60.220.30">
    <property type="match status" value="1"/>
</dbReference>
<dbReference type="Gene3D" id="1.10.533.10">
    <property type="entry name" value="Death Domain, Fas"/>
    <property type="match status" value="1"/>
</dbReference>
<dbReference type="InterPro" id="IPR011029">
    <property type="entry name" value="DEATH-like_dom_sf"/>
</dbReference>
<dbReference type="PROSITE" id="PS50017">
    <property type="entry name" value="DEATH_DOMAIN"/>
    <property type="match status" value="1"/>
</dbReference>
<dbReference type="SUPFAM" id="SSF47986">
    <property type="entry name" value="DEATH domain"/>
    <property type="match status" value="1"/>
</dbReference>
<comment type="caution">
    <text evidence="3">The sequence shown here is derived from an EMBL/GenBank/DDBJ whole genome shotgun (WGS) entry which is preliminary data.</text>
</comment>
<feature type="compositionally biased region" description="Basic and acidic residues" evidence="1">
    <location>
        <begin position="216"/>
        <end position="229"/>
    </location>
</feature>
<dbReference type="GO" id="GO:0007165">
    <property type="term" value="P:signal transduction"/>
    <property type="evidence" value="ECO:0007669"/>
    <property type="project" value="InterPro"/>
</dbReference>
<proteinExistence type="predicted"/>
<dbReference type="Pfam" id="PF00531">
    <property type="entry name" value="Death"/>
    <property type="match status" value="1"/>
</dbReference>
<evidence type="ECO:0000259" key="2">
    <source>
        <dbReference type="PROSITE" id="PS50017"/>
    </source>
</evidence>
<dbReference type="InterPro" id="IPR000488">
    <property type="entry name" value="Death_dom"/>
</dbReference>
<dbReference type="Proteomes" id="UP000770717">
    <property type="component" value="Unassembled WGS sequence"/>
</dbReference>
<keyword evidence="4" id="KW-1185">Reference proteome</keyword>
<organism evidence="3 4">
    <name type="scientific">Eleutherodactylus coqui</name>
    <name type="common">Puerto Rican coqui</name>
    <dbReference type="NCBI Taxonomy" id="57060"/>
    <lineage>
        <taxon>Eukaryota</taxon>
        <taxon>Metazoa</taxon>
        <taxon>Chordata</taxon>
        <taxon>Craniata</taxon>
        <taxon>Vertebrata</taxon>
        <taxon>Euteleostomi</taxon>
        <taxon>Amphibia</taxon>
        <taxon>Batrachia</taxon>
        <taxon>Anura</taxon>
        <taxon>Neobatrachia</taxon>
        <taxon>Hyloidea</taxon>
        <taxon>Eleutherodactylidae</taxon>
        <taxon>Eleutherodactylinae</taxon>
        <taxon>Eleutherodactylus</taxon>
        <taxon>Eleutherodactylus</taxon>
    </lineage>
</organism>
<evidence type="ECO:0000256" key="1">
    <source>
        <dbReference type="SAM" id="MobiDB-lite"/>
    </source>
</evidence>
<protein>
    <recommendedName>
        <fullName evidence="2">Death domain-containing protein</fullName>
    </recommendedName>
</protein>
<dbReference type="EMBL" id="WNTK01000007">
    <property type="protein sequence ID" value="KAG9479636.1"/>
    <property type="molecule type" value="Genomic_DNA"/>
</dbReference>